<evidence type="ECO:0000313" key="2">
    <source>
        <dbReference type="Proteomes" id="UP000789831"/>
    </source>
</evidence>
<organism evidence="1 2">
    <name type="scientific">Ambispora gerdemannii</name>
    <dbReference type="NCBI Taxonomy" id="144530"/>
    <lineage>
        <taxon>Eukaryota</taxon>
        <taxon>Fungi</taxon>
        <taxon>Fungi incertae sedis</taxon>
        <taxon>Mucoromycota</taxon>
        <taxon>Glomeromycotina</taxon>
        <taxon>Glomeromycetes</taxon>
        <taxon>Archaeosporales</taxon>
        <taxon>Ambisporaceae</taxon>
        <taxon>Ambispora</taxon>
    </lineage>
</organism>
<protein>
    <submittedName>
        <fullName evidence="1">2586_t:CDS:1</fullName>
    </submittedName>
</protein>
<dbReference type="Proteomes" id="UP000789831">
    <property type="component" value="Unassembled WGS sequence"/>
</dbReference>
<reference evidence="1" key="1">
    <citation type="submission" date="2021-06" db="EMBL/GenBank/DDBJ databases">
        <authorList>
            <person name="Kallberg Y."/>
            <person name="Tangrot J."/>
            <person name="Rosling A."/>
        </authorList>
    </citation>
    <scope>NUCLEOTIDE SEQUENCE</scope>
    <source>
        <strain evidence="1">MT106</strain>
    </source>
</reference>
<proteinExistence type="predicted"/>
<dbReference type="EMBL" id="CAJVPL010004188">
    <property type="protein sequence ID" value="CAG8644320.1"/>
    <property type="molecule type" value="Genomic_DNA"/>
</dbReference>
<gene>
    <name evidence="1" type="ORF">AGERDE_LOCUS11125</name>
</gene>
<dbReference type="OrthoDB" id="2430997at2759"/>
<dbReference type="AlphaFoldDB" id="A0A9N9DR28"/>
<name>A0A9N9DR28_9GLOM</name>
<keyword evidence="2" id="KW-1185">Reference proteome</keyword>
<comment type="caution">
    <text evidence="1">The sequence shown here is derived from an EMBL/GenBank/DDBJ whole genome shotgun (WGS) entry which is preliminary data.</text>
</comment>
<sequence>MANQISNNYQNYDLVRVADPKFNRCSVNRPTLPCKLLAINKNNYYQLEKFGIVNVYYCAGELKSLDTIDVPELNTISSNEISFREAVQLQSVDVIVKGAIVSVVIDIMMDDHARTKHLKYGWLQG</sequence>
<accession>A0A9N9DR28</accession>
<evidence type="ECO:0000313" key="1">
    <source>
        <dbReference type="EMBL" id="CAG8644320.1"/>
    </source>
</evidence>